<comment type="similarity">
    <text evidence="3 8">Belongs to the complex I LYR family. SDHAF3 subfamily.</text>
</comment>
<dbReference type="Gene3D" id="1.20.5.110">
    <property type="match status" value="2"/>
</dbReference>
<feature type="region of interest" description="Disordered" evidence="9">
    <location>
        <begin position="1"/>
        <end position="218"/>
    </location>
</feature>
<evidence type="ECO:0000256" key="7">
    <source>
        <dbReference type="ARBA" id="ARBA00023186"/>
    </source>
</evidence>
<feature type="compositionally biased region" description="Basic and acidic residues" evidence="9">
    <location>
        <begin position="9"/>
        <end position="18"/>
    </location>
</feature>
<dbReference type="InterPro" id="IPR000727">
    <property type="entry name" value="T_SNARE_dom"/>
</dbReference>
<dbReference type="Pfam" id="PF13233">
    <property type="entry name" value="Complex1_LYR_2"/>
    <property type="match status" value="1"/>
</dbReference>
<proteinExistence type="inferred from homology"/>
<evidence type="ECO:0000259" key="10">
    <source>
        <dbReference type="PROSITE" id="PS50192"/>
    </source>
</evidence>
<evidence type="ECO:0000256" key="3">
    <source>
        <dbReference type="ARBA" id="ARBA00006020"/>
    </source>
</evidence>
<feature type="compositionally biased region" description="Polar residues" evidence="9">
    <location>
        <begin position="80"/>
        <end position="113"/>
    </location>
</feature>
<dbReference type="GO" id="GO:0034553">
    <property type="term" value="P:mitochondrial respiratory chain complex II assembly"/>
    <property type="evidence" value="ECO:0007669"/>
    <property type="project" value="UniProtKB-UniRule"/>
</dbReference>
<dbReference type="Proteomes" id="UP001369815">
    <property type="component" value="Unassembled WGS sequence"/>
</dbReference>
<dbReference type="SUPFAM" id="SSF58038">
    <property type="entry name" value="SNARE fusion complex"/>
    <property type="match status" value="2"/>
</dbReference>
<evidence type="ECO:0000256" key="9">
    <source>
        <dbReference type="SAM" id="MobiDB-lite"/>
    </source>
</evidence>
<reference evidence="11 12" key="1">
    <citation type="journal article" date="2024" name="Front Chem Biol">
        <title>Unveiling the potential of Daldinia eschscholtzii MFLUCC 19-0629 through bioactivity and bioinformatics studies for enhanced sustainable agriculture production.</title>
        <authorList>
            <person name="Brooks S."/>
            <person name="Weaver J.A."/>
            <person name="Klomchit A."/>
            <person name="Alharthi S.A."/>
            <person name="Onlamun T."/>
            <person name="Nurani R."/>
            <person name="Vong T.K."/>
            <person name="Alberti F."/>
            <person name="Greco C."/>
        </authorList>
    </citation>
    <scope>NUCLEOTIDE SEQUENCE [LARGE SCALE GENOMIC DNA]</scope>
    <source>
        <strain evidence="11">MFLUCC 19-0629</strain>
    </source>
</reference>
<dbReference type="InterPro" id="IPR008381">
    <property type="entry name" value="SDHAF3/Sdh7"/>
</dbReference>
<dbReference type="GO" id="GO:0005759">
    <property type="term" value="C:mitochondrial matrix"/>
    <property type="evidence" value="ECO:0007669"/>
    <property type="project" value="UniProtKB-SubCell"/>
</dbReference>
<protein>
    <recommendedName>
        <fullName evidence="8">Succinate dehydrogenase assembly factor 3</fullName>
        <shortName evidence="8">SDH assembly factor 3</shortName>
        <shortName evidence="8">SDHAF3</shortName>
    </recommendedName>
</protein>
<comment type="caution">
    <text evidence="11">The sequence shown here is derived from an EMBL/GenBank/DDBJ whole genome shotgun (WGS) entry which is preliminary data.</text>
</comment>
<gene>
    <name evidence="11" type="ORF">Daesc_010230</name>
</gene>
<evidence type="ECO:0000256" key="8">
    <source>
        <dbReference type="RuleBase" id="RU368039"/>
    </source>
</evidence>
<organism evidence="11 12">
    <name type="scientific">Daldinia eschscholtzii</name>
    <dbReference type="NCBI Taxonomy" id="292717"/>
    <lineage>
        <taxon>Eukaryota</taxon>
        <taxon>Fungi</taxon>
        <taxon>Dikarya</taxon>
        <taxon>Ascomycota</taxon>
        <taxon>Pezizomycotina</taxon>
        <taxon>Sordariomycetes</taxon>
        <taxon>Xylariomycetidae</taxon>
        <taxon>Xylariales</taxon>
        <taxon>Hypoxylaceae</taxon>
        <taxon>Daldinia</taxon>
    </lineage>
</organism>
<keyword evidence="5" id="KW-0809">Transit peptide</keyword>
<feature type="compositionally biased region" description="Polar residues" evidence="9">
    <location>
        <begin position="49"/>
        <end position="61"/>
    </location>
</feature>
<comment type="subunit">
    <text evidence="4 8">Interacts with the iron-sulfur protein subunit within the SDH catalytic dimer.</text>
</comment>
<name>A0AAX6M7P2_9PEZI</name>
<dbReference type="GO" id="GO:0006105">
    <property type="term" value="P:succinate metabolic process"/>
    <property type="evidence" value="ECO:0007669"/>
    <property type="project" value="TreeGrafter"/>
</dbReference>
<keyword evidence="6 8" id="KW-0496">Mitochondrion</keyword>
<dbReference type="PROSITE" id="PS50192">
    <property type="entry name" value="T_SNARE"/>
    <property type="match status" value="1"/>
</dbReference>
<accession>A0AAX6M7P2</accession>
<dbReference type="PANTHER" id="PTHR13137:SF6">
    <property type="entry name" value="SUCCINATE DEHYDROGENASE ASSEMBLY FACTOR 3, MITOCHONDRIAL"/>
    <property type="match status" value="1"/>
</dbReference>
<evidence type="ECO:0000313" key="12">
    <source>
        <dbReference type="Proteomes" id="UP001369815"/>
    </source>
</evidence>
<keyword evidence="12" id="KW-1185">Reference proteome</keyword>
<keyword evidence="7 8" id="KW-0143">Chaperone</keyword>
<dbReference type="PANTHER" id="PTHR13137">
    <property type="entry name" value="DC11 ACN9 HOMOLOG"/>
    <property type="match status" value="1"/>
</dbReference>
<dbReference type="AlphaFoldDB" id="A0AAX6M7P2"/>
<comment type="subcellular location">
    <subcellularLocation>
        <location evidence="2 8">Mitochondrion matrix</location>
    </subcellularLocation>
</comment>
<dbReference type="GO" id="GO:0005758">
    <property type="term" value="C:mitochondrial intermembrane space"/>
    <property type="evidence" value="ECO:0007669"/>
    <property type="project" value="TreeGrafter"/>
</dbReference>
<comment type="function">
    <text evidence="1 8">Plays an essential role in the assembly of succinate dehydrogenase (SDH), an enzyme complex (also referred to as respiratory complex II) that is a component of both the tricarboxylic acid (TCA) cycle and the mitochondrial electron transport chain, and which couples the oxidation of succinate to fumarate with the reduction of ubiquinone (coenzyme Q) to ubiquinol. Promotes maturation of the iron-sulfur protein subunit of the SDH catalytic dimer, protecting it from the deleterious effects of oxidants. May act together with SDHAF1.</text>
</comment>
<sequence length="557" mass="61659">MKKFGFGKKRADGDDDTNRQALFGKKGSPAPTSENPYAQAHPANDPYMNDNNKYANVSPYQQARARLGDPQANGLPSRPSPQNSYASPPHTNTGDSGYSSASTANHYSANGFSNEKYGTPSGYGASKYSNSGGYGARPGGYGGLGQNDSNGADVNRDQLFSGARERYDHQANRQANQQASQQNGAYGASGTGTNASKYGGYGEQRELTAEEQEEAEVDEIKRQIEEERLATVNTSRNMAAHADQAYNVAMQTVARLGTQGERLNHTEALIDKGSFASRDAEQGTKKLKSLNRSMFAVHVGNPFSASKKQREIEQRALDEHRAEREVRETTRKEGYTGNQRMEAAFREVEASANNHVWKKQSEAERSKYAFEDDDDEEKTQRVNGLENELDDNMAFIAGRVSSINKAAHLIGDLVDTQNKTIDRIGSKLDLPDGSIQLMATTAAGNGLRPAPMALLPPIPLYRRLLRAHRKFLDPEMRLLGDEYVKAEFRAHRNVDNPAHLIGFLSQWQLYAQNIEGKSWVGDKLDPVKVEKMSDQQIAQLYELMKAIQKRHRDGDEE</sequence>
<feature type="compositionally biased region" description="Basic and acidic residues" evidence="9">
    <location>
        <begin position="359"/>
        <end position="370"/>
    </location>
</feature>
<evidence type="ECO:0000256" key="4">
    <source>
        <dbReference type="ARBA" id="ARBA00011273"/>
    </source>
</evidence>
<evidence type="ECO:0000256" key="1">
    <source>
        <dbReference type="ARBA" id="ARBA00003675"/>
    </source>
</evidence>
<feature type="region of interest" description="Disordered" evidence="9">
    <location>
        <begin position="356"/>
        <end position="381"/>
    </location>
</feature>
<evidence type="ECO:0000256" key="6">
    <source>
        <dbReference type="ARBA" id="ARBA00023128"/>
    </source>
</evidence>
<dbReference type="CDD" id="cd20270">
    <property type="entry name" value="Complex1_LYR_SDHAF3_LYRM10"/>
    <property type="match status" value="1"/>
</dbReference>
<feature type="compositionally biased region" description="Low complexity" evidence="9">
    <location>
        <begin position="172"/>
        <end position="188"/>
    </location>
</feature>
<dbReference type="EMBL" id="JBANMG010000010">
    <property type="protein sequence ID" value="KAK6948464.1"/>
    <property type="molecule type" value="Genomic_DNA"/>
</dbReference>
<evidence type="ECO:0000256" key="5">
    <source>
        <dbReference type="ARBA" id="ARBA00022946"/>
    </source>
</evidence>
<feature type="compositionally biased region" description="Gly residues" evidence="9">
    <location>
        <begin position="132"/>
        <end position="145"/>
    </location>
</feature>
<evidence type="ECO:0000256" key="2">
    <source>
        <dbReference type="ARBA" id="ARBA00004305"/>
    </source>
</evidence>
<feature type="domain" description="T-SNARE coiled-coil homology" evidence="10">
    <location>
        <begin position="383"/>
        <end position="429"/>
    </location>
</feature>
<evidence type="ECO:0000313" key="11">
    <source>
        <dbReference type="EMBL" id="KAK6948464.1"/>
    </source>
</evidence>